<name>A0A2B4RL93_STYPI</name>
<sequence length="332" mass="37556">MANALYGPRLPTEEDIPGSSFAGRKPSTLKNSELQFWLRCRGDSCKGVTELQHEADENCSAACTSNLQRWHQPWVEVITSYPIMEVSVSKTQVEGEHNSCGITSLLYEARKVHRKSKLNDFVEAVQKIDPTLGLVQTCELNTNEPVDTRFGESPTGSFGFYQLAFQESNFKVTCNLAPSQQASRASNSQLSNPSLPLDDLNDDFVLDLPDDLDILQKKPLDELNVTMHDANRIEENTRAQHNCNAWTEERRYRFTASNLGKVSRRKINHEKFCNDMLDAKPLRSAGSDHGIRYDAVALREYKKHMYGIGTPSKCGKIWILCITKTVFPWMHP</sequence>
<comment type="caution">
    <text evidence="2">The sequence shown here is derived from an EMBL/GenBank/DDBJ whole genome shotgun (WGS) entry which is preliminary data.</text>
</comment>
<dbReference type="AlphaFoldDB" id="A0A2B4RL93"/>
<protein>
    <submittedName>
        <fullName evidence="2">Uncharacterized protein</fullName>
    </submittedName>
</protein>
<evidence type="ECO:0000313" key="2">
    <source>
        <dbReference type="EMBL" id="PFX17579.1"/>
    </source>
</evidence>
<evidence type="ECO:0000313" key="3">
    <source>
        <dbReference type="Proteomes" id="UP000225706"/>
    </source>
</evidence>
<dbReference type="EMBL" id="LSMT01000464">
    <property type="protein sequence ID" value="PFX17579.1"/>
    <property type="molecule type" value="Genomic_DNA"/>
</dbReference>
<feature type="region of interest" description="Disordered" evidence="1">
    <location>
        <begin position="1"/>
        <end position="24"/>
    </location>
</feature>
<dbReference type="OrthoDB" id="261614at2759"/>
<proteinExistence type="predicted"/>
<evidence type="ECO:0000256" key="1">
    <source>
        <dbReference type="SAM" id="MobiDB-lite"/>
    </source>
</evidence>
<organism evidence="2 3">
    <name type="scientific">Stylophora pistillata</name>
    <name type="common">Smooth cauliflower coral</name>
    <dbReference type="NCBI Taxonomy" id="50429"/>
    <lineage>
        <taxon>Eukaryota</taxon>
        <taxon>Metazoa</taxon>
        <taxon>Cnidaria</taxon>
        <taxon>Anthozoa</taxon>
        <taxon>Hexacorallia</taxon>
        <taxon>Scleractinia</taxon>
        <taxon>Astrocoeniina</taxon>
        <taxon>Pocilloporidae</taxon>
        <taxon>Stylophora</taxon>
    </lineage>
</organism>
<keyword evidence="3" id="KW-1185">Reference proteome</keyword>
<dbReference type="Proteomes" id="UP000225706">
    <property type="component" value="Unassembled WGS sequence"/>
</dbReference>
<gene>
    <name evidence="2" type="ORF">AWC38_SpisGene18098</name>
</gene>
<accession>A0A2B4RL93</accession>
<reference evidence="3" key="1">
    <citation type="journal article" date="2017" name="bioRxiv">
        <title>Comparative analysis of the genomes of Stylophora pistillata and Acropora digitifera provides evidence for extensive differences between species of corals.</title>
        <authorList>
            <person name="Voolstra C.R."/>
            <person name="Li Y."/>
            <person name="Liew Y.J."/>
            <person name="Baumgarten S."/>
            <person name="Zoccola D."/>
            <person name="Flot J.-F."/>
            <person name="Tambutte S."/>
            <person name="Allemand D."/>
            <person name="Aranda M."/>
        </authorList>
    </citation>
    <scope>NUCLEOTIDE SEQUENCE [LARGE SCALE GENOMIC DNA]</scope>
</reference>
<dbReference type="Gene3D" id="3.90.320.10">
    <property type="match status" value="1"/>
</dbReference>
<dbReference type="InterPro" id="IPR011604">
    <property type="entry name" value="PDDEXK-like_dom_sf"/>
</dbReference>